<dbReference type="GO" id="GO:0006412">
    <property type="term" value="P:translation"/>
    <property type="evidence" value="ECO:0007669"/>
    <property type="project" value="InterPro"/>
</dbReference>
<dbReference type="GO" id="GO:0022625">
    <property type="term" value="C:cytosolic large ribosomal subunit"/>
    <property type="evidence" value="ECO:0007669"/>
    <property type="project" value="TreeGrafter"/>
</dbReference>
<dbReference type="GO" id="GO:0003735">
    <property type="term" value="F:structural constituent of ribosome"/>
    <property type="evidence" value="ECO:0007669"/>
    <property type="project" value="InterPro"/>
</dbReference>
<dbReference type="PANTHER" id="PTHR33284">
    <property type="entry name" value="RIBOSOMAL PROTEIN L25/GLN-TRNA SYNTHETASE, ANTI-CODON-BINDING DOMAIN-CONTAINING PROTEIN"/>
    <property type="match status" value="1"/>
</dbReference>
<dbReference type="InterPro" id="IPR011035">
    <property type="entry name" value="Ribosomal_bL25/Gln-tRNA_synth"/>
</dbReference>
<feature type="non-terminal residue" evidence="6">
    <location>
        <position position="233"/>
    </location>
</feature>
<dbReference type="EMBL" id="LGRX02019506">
    <property type="protein sequence ID" value="KAK3258474.1"/>
    <property type="molecule type" value="Genomic_DNA"/>
</dbReference>
<keyword evidence="2" id="KW-0694">RNA-binding</keyword>
<keyword evidence="1" id="KW-0699">rRNA-binding</keyword>
<accession>A0AAE0FEZ0</accession>
<dbReference type="AlphaFoldDB" id="A0AAE0FEZ0"/>
<comment type="caution">
    <text evidence="6">The sequence shown here is derived from an EMBL/GenBank/DDBJ whole genome shotgun (WGS) entry which is preliminary data.</text>
</comment>
<gene>
    <name evidence="6" type="ORF">CYMTET_32481</name>
</gene>
<evidence type="ECO:0000313" key="7">
    <source>
        <dbReference type="Proteomes" id="UP001190700"/>
    </source>
</evidence>
<dbReference type="SUPFAM" id="SSF50715">
    <property type="entry name" value="Ribosomal protein L25-like"/>
    <property type="match status" value="1"/>
</dbReference>
<reference evidence="6 7" key="1">
    <citation type="journal article" date="2015" name="Genome Biol. Evol.">
        <title>Comparative Genomics of a Bacterivorous Green Alga Reveals Evolutionary Causalities and Consequences of Phago-Mixotrophic Mode of Nutrition.</title>
        <authorList>
            <person name="Burns J.A."/>
            <person name="Paasch A."/>
            <person name="Narechania A."/>
            <person name="Kim E."/>
        </authorList>
    </citation>
    <scope>NUCLEOTIDE SEQUENCE [LARGE SCALE GENOMIC DNA]</scope>
    <source>
        <strain evidence="6 7">PLY_AMNH</strain>
    </source>
</reference>
<dbReference type="InterPro" id="IPR029751">
    <property type="entry name" value="Ribosomal_L25_dom"/>
</dbReference>
<dbReference type="InterPro" id="IPR020930">
    <property type="entry name" value="Ribosomal_uL5_bac-type"/>
</dbReference>
<keyword evidence="7" id="KW-1185">Reference proteome</keyword>
<proteinExistence type="predicted"/>
<name>A0AAE0FEZ0_9CHLO</name>
<dbReference type="InterPro" id="IPR020056">
    <property type="entry name" value="Rbsml_bL25/Gln-tRNA_synth_N"/>
</dbReference>
<evidence type="ECO:0000256" key="2">
    <source>
        <dbReference type="ARBA" id="ARBA00022884"/>
    </source>
</evidence>
<evidence type="ECO:0000256" key="1">
    <source>
        <dbReference type="ARBA" id="ARBA00022730"/>
    </source>
</evidence>
<dbReference type="Gene3D" id="2.40.240.10">
    <property type="entry name" value="Ribosomal Protein L25, Chain P"/>
    <property type="match status" value="1"/>
</dbReference>
<protein>
    <recommendedName>
        <fullName evidence="5">Large ribosomal subunit protein bL25 L25 domain-containing protein</fullName>
    </recommendedName>
</protein>
<evidence type="ECO:0000259" key="5">
    <source>
        <dbReference type="Pfam" id="PF01386"/>
    </source>
</evidence>
<sequence length="233" mass="25418">MKRALQSIIPCISPVTARLSSHAKSISSLDFAYAATAAAATPAFQKYPWYRGSFWCYSSFSLPCDSQGLEELETIVAYEREEEGRSRFCRRWRSAGRTPGNLFSTNGEKVLVHMDSKFVRRQLAKHNRDGLTSQLYRIELRAGEWEPDSDETESEEASSSGAAGTRVFRALAKQAHINAVTGEVENINFQHCPLEATSISVNVPVKSYSETVVGAVKGGCGTAKTVVGAVKGG</sequence>
<dbReference type="Proteomes" id="UP001190700">
    <property type="component" value="Unassembled WGS sequence"/>
</dbReference>
<evidence type="ECO:0000256" key="4">
    <source>
        <dbReference type="ARBA" id="ARBA00023274"/>
    </source>
</evidence>
<organism evidence="6 7">
    <name type="scientific">Cymbomonas tetramitiformis</name>
    <dbReference type="NCBI Taxonomy" id="36881"/>
    <lineage>
        <taxon>Eukaryota</taxon>
        <taxon>Viridiplantae</taxon>
        <taxon>Chlorophyta</taxon>
        <taxon>Pyramimonadophyceae</taxon>
        <taxon>Pyramimonadales</taxon>
        <taxon>Pyramimonadaceae</taxon>
        <taxon>Cymbomonas</taxon>
    </lineage>
</organism>
<dbReference type="Pfam" id="PF01386">
    <property type="entry name" value="Ribosomal_L25p"/>
    <property type="match status" value="1"/>
</dbReference>
<dbReference type="PANTHER" id="PTHR33284:SF1">
    <property type="entry name" value="RIBOSOMAL PROTEIN L25_GLN-TRNA SYNTHETASE, ANTI-CODON-BINDING DOMAIN-CONTAINING PROTEIN"/>
    <property type="match status" value="1"/>
</dbReference>
<evidence type="ECO:0000256" key="3">
    <source>
        <dbReference type="ARBA" id="ARBA00022980"/>
    </source>
</evidence>
<keyword evidence="3" id="KW-0689">Ribosomal protein</keyword>
<keyword evidence="4" id="KW-0687">Ribonucleoprotein</keyword>
<evidence type="ECO:0000313" key="6">
    <source>
        <dbReference type="EMBL" id="KAK3258474.1"/>
    </source>
</evidence>
<feature type="domain" description="Large ribosomal subunit protein bL25 L25" evidence="5">
    <location>
        <begin position="76"/>
        <end position="189"/>
    </location>
</feature>
<dbReference type="GO" id="GO:0008097">
    <property type="term" value="F:5S rRNA binding"/>
    <property type="evidence" value="ECO:0007669"/>
    <property type="project" value="TreeGrafter"/>
</dbReference>